<dbReference type="AlphaFoldDB" id="A0A3P5ZBZ8"/>
<dbReference type="SUPFAM" id="SSF56219">
    <property type="entry name" value="DNase I-like"/>
    <property type="match status" value="1"/>
</dbReference>
<gene>
    <name evidence="2" type="ORF">BRAA01T02701Z</name>
    <name evidence="1" type="ORF">BRAPAZ1V2_A03P71200.2</name>
</gene>
<dbReference type="Gramene" id="A03p71200.2_BraZ1">
    <property type="protein sequence ID" value="A03p71200.2_BraZ1.CDS.1"/>
    <property type="gene ID" value="A03g71200.2_BraZ1"/>
</dbReference>
<name>A0A3P5ZBZ8_BRACM</name>
<dbReference type="EMBL" id="LS974619">
    <property type="protein sequence ID" value="CAG7885777.1"/>
    <property type="molecule type" value="Genomic_DNA"/>
</dbReference>
<dbReference type="PANTHER" id="PTHR33710:SF79">
    <property type="entry name" value="OS06G0205337 PROTEIN"/>
    <property type="match status" value="1"/>
</dbReference>
<dbReference type="InterPro" id="IPR036691">
    <property type="entry name" value="Endo/exonu/phosph_ase_sf"/>
</dbReference>
<organism evidence="2">
    <name type="scientific">Brassica campestris</name>
    <name type="common">Field mustard</name>
    <dbReference type="NCBI Taxonomy" id="3711"/>
    <lineage>
        <taxon>Eukaryota</taxon>
        <taxon>Viridiplantae</taxon>
        <taxon>Streptophyta</taxon>
        <taxon>Embryophyta</taxon>
        <taxon>Tracheophyta</taxon>
        <taxon>Spermatophyta</taxon>
        <taxon>Magnoliopsida</taxon>
        <taxon>eudicotyledons</taxon>
        <taxon>Gunneridae</taxon>
        <taxon>Pentapetalae</taxon>
        <taxon>rosids</taxon>
        <taxon>malvids</taxon>
        <taxon>Brassicales</taxon>
        <taxon>Brassicaceae</taxon>
        <taxon>Brassiceae</taxon>
        <taxon>Brassica</taxon>
    </lineage>
</organism>
<dbReference type="Gene3D" id="3.60.10.10">
    <property type="entry name" value="Endonuclease/exonuclease/phosphatase"/>
    <property type="match status" value="1"/>
</dbReference>
<sequence>MRHFHDLVMDCNLTDFASTGALFTWWNKREEDPIGKKLDRALVNAAWLRDFPQSTSRFEAGGISDHARCVVHLSGPSNAGRKPFRFFNFLTDHSEFLPVVKRIWDSMS</sequence>
<evidence type="ECO:0000313" key="1">
    <source>
        <dbReference type="EMBL" id="CAG7885777.1"/>
    </source>
</evidence>
<protein>
    <recommendedName>
        <fullName evidence="3">Endonuclease/exonuclease/phosphatase domain-containing protein</fullName>
    </recommendedName>
</protein>
<dbReference type="PANTHER" id="PTHR33710">
    <property type="entry name" value="BNAC02G09200D PROTEIN"/>
    <property type="match status" value="1"/>
</dbReference>
<dbReference type="EMBL" id="LR031571">
    <property type="protein sequence ID" value="VDC76199.1"/>
    <property type="molecule type" value="Genomic_DNA"/>
</dbReference>
<accession>A0A3P5ZBZ8</accession>
<evidence type="ECO:0008006" key="3">
    <source>
        <dbReference type="Google" id="ProtNLM"/>
    </source>
</evidence>
<proteinExistence type="predicted"/>
<dbReference type="Proteomes" id="UP000694005">
    <property type="component" value="Chromosome A03"/>
</dbReference>
<reference evidence="2" key="1">
    <citation type="submission" date="2018-11" db="EMBL/GenBank/DDBJ databases">
        <authorList>
            <consortium name="Genoscope - CEA"/>
            <person name="William W."/>
        </authorList>
    </citation>
    <scope>NUCLEOTIDE SEQUENCE</scope>
</reference>
<evidence type="ECO:0000313" key="2">
    <source>
        <dbReference type="EMBL" id="VDC76199.1"/>
    </source>
</evidence>